<evidence type="ECO:0000313" key="1">
    <source>
        <dbReference type="EMBL" id="KAG1898062.1"/>
    </source>
</evidence>
<keyword evidence="2" id="KW-1185">Reference proteome</keyword>
<dbReference type="Proteomes" id="UP001195769">
    <property type="component" value="Unassembled WGS sequence"/>
</dbReference>
<dbReference type="EMBL" id="JABBWK010000042">
    <property type="protein sequence ID" value="KAG1898062.1"/>
    <property type="molecule type" value="Genomic_DNA"/>
</dbReference>
<name>A0AAD4HIS7_9AGAM</name>
<protein>
    <submittedName>
        <fullName evidence="1">Uncharacterized protein</fullName>
    </submittedName>
</protein>
<proteinExistence type="predicted"/>
<gene>
    <name evidence="1" type="ORF">F5891DRAFT_1240510</name>
</gene>
<evidence type="ECO:0000313" key="2">
    <source>
        <dbReference type="Proteomes" id="UP001195769"/>
    </source>
</evidence>
<organism evidence="1 2">
    <name type="scientific">Suillus fuscotomentosus</name>
    <dbReference type="NCBI Taxonomy" id="1912939"/>
    <lineage>
        <taxon>Eukaryota</taxon>
        <taxon>Fungi</taxon>
        <taxon>Dikarya</taxon>
        <taxon>Basidiomycota</taxon>
        <taxon>Agaricomycotina</taxon>
        <taxon>Agaricomycetes</taxon>
        <taxon>Agaricomycetidae</taxon>
        <taxon>Boletales</taxon>
        <taxon>Suillineae</taxon>
        <taxon>Suillaceae</taxon>
        <taxon>Suillus</taxon>
    </lineage>
</organism>
<dbReference type="RefSeq" id="XP_041223638.1">
    <property type="nucleotide sequence ID" value="XM_041369715.1"/>
</dbReference>
<dbReference type="AlphaFoldDB" id="A0AAD4HIS7"/>
<accession>A0AAD4HIS7</accession>
<reference evidence="1" key="1">
    <citation type="journal article" date="2020" name="New Phytol.">
        <title>Comparative genomics reveals dynamic genome evolution in host specialist ectomycorrhizal fungi.</title>
        <authorList>
            <person name="Lofgren L.A."/>
            <person name="Nguyen N.H."/>
            <person name="Vilgalys R."/>
            <person name="Ruytinx J."/>
            <person name="Liao H.L."/>
            <person name="Branco S."/>
            <person name="Kuo A."/>
            <person name="LaButti K."/>
            <person name="Lipzen A."/>
            <person name="Andreopoulos W."/>
            <person name="Pangilinan J."/>
            <person name="Riley R."/>
            <person name="Hundley H."/>
            <person name="Na H."/>
            <person name="Barry K."/>
            <person name="Grigoriev I.V."/>
            <person name="Stajich J.E."/>
            <person name="Kennedy P.G."/>
        </authorList>
    </citation>
    <scope>NUCLEOTIDE SEQUENCE</scope>
    <source>
        <strain evidence="1">FC203</strain>
    </source>
</reference>
<sequence length="212" mass="24478">MNNTKNLRYLHPLLEPPKEAFSLLLPHEKLSVLDLLAFKIPVVVATKNDIPATVFFSMDQPSLLDITLLQDLPVPSSETLQDLAELSVSLLDNGARSLQCAHFAEDLGTKLPCWVLTYWCEVMTLRTKYLEPWIQARENLERRDWLWKDQEKEGTQTLIDKVYNALNSVLWSANIRGFSNTERTVTLATYCTDEWLSDIQENQMLDLLQRRL</sequence>
<dbReference type="GeneID" id="64664013"/>
<comment type="caution">
    <text evidence="1">The sequence shown here is derived from an EMBL/GenBank/DDBJ whole genome shotgun (WGS) entry which is preliminary data.</text>
</comment>